<dbReference type="AlphaFoldDB" id="A0A933W9P1"/>
<dbReference type="Gene3D" id="2.60.40.4070">
    <property type="match status" value="1"/>
</dbReference>
<protein>
    <recommendedName>
        <fullName evidence="3">FlgD/Vpr Ig-like domain-containing protein</fullName>
    </recommendedName>
</protein>
<evidence type="ECO:0000313" key="5">
    <source>
        <dbReference type="Proteomes" id="UP000696931"/>
    </source>
</evidence>
<feature type="chain" id="PRO_5037300506" description="FlgD/Vpr Ig-like domain-containing protein" evidence="2">
    <location>
        <begin position="30"/>
        <end position="898"/>
    </location>
</feature>
<evidence type="ECO:0000313" key="4">
    <source>
        <dbReference type="EMBL" id="MBI5170156.1"/>
    </source>
</evidence>
<dbReference type="Gene3D" id="2.120.10.10">
    <property type="match status" value="1"/>
</dbReference>
<keyword evidence="2" id="KW-0732">Signal</keyword>
<gene>
    <name evidence="4" type="ORF">HZA61_11750</name>
</gene>
<proteinExistence type="predicted"/>
<dbReference type="Pfam" id="PF13860">
    <property type="entry name" value="FlgD_ig"/>
    <property type="match status" value="1"/>
</dbReference>
<evidence type="ECO:0000256" key="1">
    <source>
        <dbReference type="SAM" id="MobiDB-lite"/>
    </source>
</evidence>
<dbReference type="InterPro" id="IPR025965">
    <property type="entry name" value="FlgD/Vpr_Ig-like"/>
</dbReference>
<feature type="region of interest" description="Disordered" evidence="1">
    <location>
        <begin position="62"/>
        <end position="93"/>
    </location>
</feature>
<feature type="signal peptide" evidence="2">
    <location>
        <begin position="1"/>
        <end position="29"/>
    </location>
</feature>
<dbReference type="Proteomes" id="UP000696931">
    <property type="component" value="Unassembled WGS sequence"/>
</dbReference>
<evidence type="ECO:0000256" key="2">
    <source>
        <dbReference type="SAM" id="SignalP"/>
    </source>
</evidence>
<evidence type="ECO:0000259" key="3">
    <source>
        <dbReference type="Pfam" id="PF13860"/>
    </source>
</evidence>
<dbReference type="EMBL" id="JACRIW010000081">
    <property type="protein sequence ID" value="MBI5170156.1"/>
    <property type="molecule type" value="Genomic_DNA"/>
</dbReference>
<accession>A0A933W9P1</accession>
<organism evidence="4 5">
    <name type="scientific">Eiseniibacteriota bacterium</name>
    <dbReference type="NCBI Taxonomy" id="2212470"/>
    <lineage>
        <taxon>Bacteria</taxon>
        <taxon>Candidatus Eiseniibacteriota</taxon>
    </lineage>
</organism>
<comment type="caution">
    <text evidence="4">The sequence shown here is derived from an EMBL/GenBank/DDBJ whole genome shotgun (WGS) entry which is preliminary data.</text>
</comment>
<dbReference type="SUPFAM" id="SSF50939">
    <property type="entry name" value="Sialidases"/>
    <property type="match status" value="2"/>
</dbReference>
<dbReference type="InterPro" id="IPR036278">
    <property type="entry name" value="Sialidase_sf"/>
</dbReference>
<dbReference type="Gene3D" id="2.60.120.380">
    <property type="match status" value="1"/>
</dbReference>
<name>A0A933W9P1_UNCEI</name>
<reference evidence="4" key="1">
    <citation type="submission" date="2020-07" db="EMBL/GenBank/DDBJ databases">
        <title>Huge and variable diversity of episymbiotic CPR bacteria and DPANN archaea in groundwater ecosystems.</title>
        <authorList>
            <person name="He C.Y."/>
            <person name="Keren R."/>
            <person name="Whittaker M."/>
            <person name="Farag I.F."/>
            <person name="Doudna J."/>
            <person name="Cate J.H.D."/>
            <person name="Banfield J.F."/>
        </authorList>
    </citation>
    <scope>NUCLEOTIDE SEQUENCE</scope>
    <source>
        <strain evidence="4">NC_groundwater_1813_Pr3_B-0.1um_71_17</strain>
    </source>
</reference>
<sequence>MNSRPIATSLRLVFAALLCAALPLAPARAGTSPDPESQARRAEYRRMQVEMLRLGPLHKLRAAQERERASARRHGKPLPAAKPSRGARSVPVNPDDLPVATAPGPFGLANPPMSAEAAAAIPANVRCNDPAGDGASAAQSETAVAALGAFVVTAWNDGQGFNSVPYGEGQGFGWSANGGASFTDGGAVPHPSAYPSWIWTSDPVLAVNETTGDFWYCGLASPGGANGTTNAIAVARGRFTNNVFAFDSAFVVRIATSSSVFLDKQWIAVDSLTGNLYVSNTTFTTTGDQIDFYRSTDGGRTWSASVMLSSVADGGLVQGSRVAVGPNGEVHAVWSALETNAAIDTDHFRYRRSSDSGASFGAEVTCVDQISNFGTGAPGFNRNRGITFPGIAVDRTRGAHRGRVYLSWNESYDWLDDPFPATTTAGIGRTEVESNGSTATATAAALGQVLRGTLTTTANTRDQDYFAIPLNAGQHMIVYADSFTATRAFTLRLFAPAPDGAQMLAYGGKTDSTASTVTSVVWTYTAPVSGTYYLRVAAASYRSMGYRVRTVAGARGAERGRDQRDVFVTWSDNGTSWATPARVNDDAAGYDNYLPEIAVGGDGLPYTLAYDFRDDTYGSRANLYLSRSADGGASWAANARVSNTATNFTTAVTNMAPNMGDYLALGSGGSAVFAAWADGRNANIDVYSASVPTTAAIASGPADTTMNATGAADFGWSVTNASTQFAGAYGAHFSSARAWPLPADASVTVPAAGAAFLSATIAVPDSAASGVNPVCVTFTGPGGVVVSQDCFAITVVAGQLGVSDGPLAFSLGASTPNPARGHAGIAWSVPRTGRARLTVYDLAGARVRTLVDGVAAAGRSVTWWDGRDDSGHAVHAGAYFWSLEFEGQRKARRMVIVR</sequence>
<dbReference type="CDD" id="cd15482">
    <property type="entry name" value="Sialidase_non-viral"/>
    <property type="match status" value="1"/>
</dbReference>
<feature type="domain" description="FlgD/Vpr Ig-like" evidence="3">
    <location>
        <begin position="835"/>
        <end position="880"/>
    </location>
</feature>